<proteinExistence type="predicted"/>
<organism evidence="1">
    <name type="scientific">Myoviridae sp. ctO4916</name>
    <dbReference type="NCBI Taxonomy" id="2826645"/>
    <lineage>
        <taxon>Viruses</taxon>
        <taxon>Duplodnaviria</taxon>
        <taxon>Heunggongvirae</taxon>
        <taxon>Uroviricota</taxon>
        <taxon>Caudoviricetes</taxon>
    </lineage>
</organism>
<name>A0A8S5N5S9_9CAUD</name>
<reference evidence="1" key="1">
    <citation type="journal article" date="2021" name="Proc. Natl. Acad. Sci. U.S.A.">
        <title>A Catalog of Tens of Thousands of Viruses from Human Metagenomes Reveals Hidden Associations with Chronic Diseases.</title>
        <authorList>
            <person name="Tisza M.J."/>
            <person name="Buck C.B."/>
        </authorList>
    </citation>
    <scope>NUCLEOTIDE SEQUENCE</scope>
    <source>
        <strain evidence="1">CtO4916</strain>
    </source>
</reference>
<accession>A0A8S5N5S9</accession>
<sequence length="146" mass="17036">MIQTNAVRYNQRPKGSVIRRIKGTHMKENSAKASDLIRANVNKDRLLRALRAYSMEDVFKVYQTDGISLYEMCVSCKNVHRLVEELSEEADLIGEVHPDDATWRDEALFLEDLGPVWAWKIKEKGPDRSDRIFLCYTQIPYEFIRV</sequence>
<evidence type="ECO:0000313" key="1">
    <source>
        <dbReference type="EMBL" id="DAD89507.1"/>
    </source>
</evidence>
<protein>
    <submittedName>
        <fullName evidence="1">TFA2 Winged helix domain 2</fullName>
    </submittedName>
</protein>
<dbReference type="EMBL" id="BK015062">
    <property type="protein sequence ID" value="DAD89507.1"/>
    <property type="molecule type" value="Genomic_DNA"/>
</dbReference>